<evidence type="ECO:0000313" key="2">
    <source>
        <dbReference type="Proteomes" id="UP000195129"/>
    </source>
</evidence>
<gene>
    <name evidence="1" type="ORF">BK746_29605</name>
</gene>
<dbReference type="EMBL" id="NFDN01000076">
    <property type="protein sequence ID" value="OTY52359.1"/>
    <property type="molecule type" value="Genomic_DNA"/>
</dbReference>
<organism evidence="1 2">
    <name type="scientific">Bacillus thuringiensis serovar yosoo</name>
    <dbReference type="NCBI Taxonomy" id="180848"/>
    <lineage>
        <taxon>Bacteria</taxon>
        <taxon>Bacillati</taxon>
        <taxon>Bacillota</taxon>
        <taxon>Bacilli</taxon>
        <taxon>Bacillales</taxon>
        <taxon>Bacillaceae</taxon>
        <taxon>Bacillus</taxon>
        <taxon>Bacillus cereus group</taxon>
    </lineage>
</organism>
<protein>
    <submittedName>
        <fullName evidence="1">Uncharacterized protein</fullName>
    </submittedName>
</protein>
<accession>A0A9X6F5U0</accession>
<sequence>MRMKKIVASLVITCTITLSLLSVGLVSTNDNKAAEKVKEVQIMKMDPGTLG</sequence>
<dbReference type="Proteomes" id="UP000195129">
    <property type="component" value="Unassembled WGS sequence"/>
</dbReference>
<proteinExistence type="predicted"/>
<reference evidence="1 2" key="1">
    <citation type="submission" date="2016-10" db="EMBL/GenBank/DDBJ databases">
        <title>Comparative genomics of Bacillus thuringiensis reveals a path to pathogens against multiple invertebrate hosts.</title>
        <authorList>
            <person name="Zheng J."/>
            <person name="Gao Q."/>
            <person name="Liu H."/>
            <person name="Peng D."/>
            <person name="Ruan L."/>
            <person name="Sun M."/>
        </authorList>
    </citation>
    <scope>NUCLEOTIDE SEQUENCE [LARGE SCALE GENOMIC DNA]</scope>
    <source>
        <strain evidence="1">BGSC 4CA1</strain>
    </source>
</reference>
<dbReference type="AlphaFoldDB" id="A0A9X6F5U0"/>
<comment type="caution">
    <text evidence="1">The sequence shown here is derived from an EMBL/GenBank/DDBJ whole genome shotgun (WGS) entry which is preliminary data.</text>
</comment>
<name>A0A9X6F5U0_BACTU</name>
<evidence type="ECO:0000313" key="1">
    <source>
        <dbReference type="EMBL" id="OTY52359.1"/>
    </source>
</evidence>